<feature type="transmembrane region" description="Helical" evidence="1">
    <location>
        <begin position="133"/>
        <end position="151"/>
    </location>
</feature>
<feature type="transmembrane region" description="Helical" evidence="1">
    <location>
        <begin position="60"/>
        <end position="78"/>
    </location>
</feature>
<proteinExistence type="predicted"/>
<protein>
    <submittedName>
        <fullName evidence="2">Uncharacterized protein</fullName>
    </submittedName>
</protein>
<keyword evidence="1" id="KW-0472">Membrane</keyword>
<comment type="caution">
    <text evidence="2">The sequence shown here is derived from an EMBL/GenBank/DDBJ whole genome shotgun (WGS) entry which is preliminary data.</text>
</comment>
<feature type="transmembrane region" description="Helical" evidence="1">
    <location>
        <begin position="12"/>
        <end position="29"/>
    </location>
</feature>
<evidence type="ECO:0000313" key="3">
    <source>
        <dbReference type="Proteomes" id="UP000537260"/>
    </source>
</evidence>
<dbReference type="RefSeq" id="WP_179579992.1">
    <property type="nucleotide sequence ID" value="NZ_JACCFM010000001.1"/>
</dbReference>
<gene>
    <name evidence="2" type="ORF">HNR05_003184</name>
</gene>
<dbReference type="Proteomes" id="UP000537260">
    <property type="component" value="Unassembled WGS sequence"/>
</dbReference>
<dbReference type="EMBL" id="JACCFM010000001">
    <property type="protein sequence ID" value="NYJ21393.1"/>
    <property type="molecule type" value="Genomic_DNA"/>
</dbReference>
<accession>A0A7Z0EGV2</accession>
<reference evidence="2 3" key="1">
    <citation type="submission" date="2020-07" db="EMBL/GenBank/DDBJ databases">
        <title>Sequencing the genomes of 1000 actinobacteria strains.</title>
        <authorList>
            <person name="Klenk H.-P."/>
        </authorList>
    </citation>
    <scope>NUCLEOTIDE SEQUENCE [LARGE SCALE GENOMIC DNA]</scope>
    <source>
        <strain evidence="2 3">LI1</strain>
    </source>
</reference>
<keyword evidence="1" id="KW-0812">Transmembrane</keyword>
<sequence length="218" mass="22059">MATRWARIARGWVVAGFSTFVAALSHTVAGGGAPAPLAVVLSLAFAGIVCIGLSGRTLSLWRVTVSVFISQLIFHGLFSFGAPGGALVLADAPATNPVLGLHQHGPIGIISALGESASGPLAHAGAHDSTGMWIAHALAAVVTVVALRHGAAALESLFSSVRLGIRSLFGALAGVYSGVAVPAIRRRVASTASIVTPRDLTIVLSAMRHRGPPVLSAT</sequence>
<feature type="transmembrane region" description="Helical" evidence="1">
    <location>
        <begin position="35"/>
        <end position="53"/>
    </location>
</feature>
<evidence type="ECO:0000256" key="1">
    <source>
        <dbReference type="SAM" id="Phobius"/>
    </source>
</evidence>
<keyword evidence="3" id="KW-1185">Reference proteome</keyword>
<organism evidence="2 3">
    <name type="scientific">Glaciibacter psychrotolerans</name>
    <dbReference type="NCBI Taxonomy" id="670054"/>
    <lineage>
        <taxon>Bacteria</taxon>
        <taxon>Bacillati</taxon>
        <taxon>Actinomycetota</taxon>
        <taxon>Actinomycetes</taxon>
        <taxon>Micrococcales</taxon>
        <taxon>Microbacteriaceae</taxon>
        <taxon>Glaciibacter</taxon>
    </lineage>
</organism>
<evidence type="ECO:0000313" key="2">
    <source>
        <dbReference type="EMBL" id="NYJ21393.1"/>
    </source>
</evidence>
<dbReference type="AlphaFoldDB" id="A0A7Z0EGV2"/>
<keyword evidence="1" id="KW-1133">Transmembrane helix</keyword>
<name>A0A7Z0EGV2_9MICO</name>
<feature type="transmembrane region" description="Helical" evidence="1">
    <location>
        <begin position="163"/>
        <end position="184"/>
    </location>
</feature>